<protein>
    <submittedName>
        <fullName evidence="1">Toxin HipA</fullName>
    </submittedName>
</protein>
<dbReference type="EMBL" id="BDQM01000041">
    <property type="protein sequence ID" value="GAW97691.1"/>
    <property type="molecule type" value="Genomic_DNA"/>
</dbReference>
<accession>A0ABQ0N112</accession>
<evidence type="ECO:0000313" key="2">
    <source>
        <dbReference type="Proteomes" id="UP000197068"/>
    </source>
</evidence>
<gene>
    <name evidence="1" type="ORF">MTCD1_03331</name>
</gene>
<dbReference type="Proteomes" id="UP000197068">
    <property type="component" value="Unassembled WGS sequence"/>
</dbReference>
<name>A0ABQ0N112_9GAMM</name>
<dbReference type="RefSeq" id="WP_231733016.1">
    <property type="nucleotide sequence ID" value="NZ_BDQM01000041.1"/>
</dbReference>
<sequence>MKFDGVSEHNKNQETFGDPMGYGAMEYTYHLLAKECGIDAMPFTQ</sequence>
<comment type="caution">
    <text evidence="1">The sequence shown here is derived from an EMBL/GenBank/DDBJ whole genome shotgun (WGS) entry which is preliminary data.</text>
</comment>
<organism evidence="1 2">
    <name type="scientific">Colwellia marinimaniae</name>
    <dbReference type="NCBI Taxonomy" id="1513592"/>
    <lineage>
        <taxon>Bacteria</taxon>
        <taxon>Pseudomonadati</taxon>
        <taxon>Pseudomonadota</taxon>
        <taxon>Gammaproteobacteria</taxon>
        <taxon>Alteromonadales</taxon>
        <taxon>Colwelliaceae</taxon>
        <taxon>Colwellia</taxon>
    </lineage>
</organism>
<proteinExistence type="predicted"/>
<reference evidence="1 2" key="1">
    <citation type="submission" date="2017-06" db="EMBL/GenBank/DDBJ databases">
        <title>Whole Genome Sequences of Colwellia marinimaniae MTCD1.</title>
        <authorList>
            <person name="Kusumoto H."/>
            <person name="Inoue M."/>
            <person name="Tanikawa K."/>
            <person name="Maeji H."/>
            <person name="Cameron J.H."/>
            <person name="Bartlett D.H."/>
        </authorList>
    </citation>
    <scope>NUCLEOTIDE SEQUENCE [LARGE SCALE GENOMIC DNA]</scope>
    <source>
        <strain evidence="1 2">MTCD1</strain>
    </source>
</reference>
<keyword evidence="2" id="KW-1185">Reference proteome</keyword>
<evidence type="ECO:0000313" key="1">
    <source>
        <dbReference type="EMBL" id="GAW97691.1"/>
    </source>
</evidence>